<dbReference type="eggNOG" id="COG4186">
    <property type="taxonomic scope" value="Bacteria"/>
</dbReference>
<dbReference type="InterPro" id="IPR029052">
    <property type="entry name" value="Metallo-depent_PP-like"/>
</dbReference>
<evidence type="ECO:0000313" key="1">
    <source>
        <dbReference type="EMBL" id="EET43541.1"/>
    </source>
</evidence>
<protein>
    <recommendedName>
        <fullName evidence="3">Ser/Thr phosphatase family protein</fullName>
    </recommendedName>
</protein>
<dbReference type="SUPFAM" id="SSF56300">
    <property type="entry name" value="Metallo-dependent phosphatases"/>
    <property type="match status" value="1"/>
</dbReference>
<name>C6M897_NEISI</name>
<comment type="caution">
    <text evidence="1">The sequence shown here is derived from an EMBL/GenBank/DDBJ whole genome shotgun (WGS) entry which is preliminary data.</text>
</comment>
<dbReference type="AlphaFoldDB" id="C6M897"/>
<keyword evidence="2" id="KW-1185">Reference proteome</keyword>
<dbReference type="RefSeq" id="WP_003760352.1">
    <property type="nucleotide sequence ID" value="NZ_ACKO02000019.1"/>
</dbReference>
<organism evidence="1 2">
    <name type="scientific">Neisseria sicca ATCC 29256</name>
    <dbReference type="NCBI Taxonomy" id="547045"/>
    <lineage>
        <taxon>Bacteria</taxon>
        <taxon>Pseudomonadati</taxon>
        <taxon>Pseudomonadota</taxon>
        <taxon>Betaproteobacteria</taxon>
        <taxon>Neisseriales</taxon>
        <taxon>Neisseriaceae</taxon>
        <taxon>Neisseria</taxon>
    </lineage>
</organism>
<reference evidence="1" key="1">
    <citation type="submission" date="2009-07" db="EMBL/GenBank/DDBJ databases">
        <authorList>
            <person name="Weinstock G."/>
            <person name="Sodergren E."/>
            <person name="Clifton S."/>
            <person name="Fulton L."/>
            <person name="Fulton B."/>
            <person name="Courtney L."/>
            <person name="Fronick C."/>
            <person name="Harrison M."/>
            <person name="Strong C."/>
            <person name="Farmer C."/>
            <person name="Delahaunty K."/>
            <person name="Markovic C."/>
            <person name="Hall O."/>
            <person name="Minx P."/>
            <person name="Tomlinson C."/>
            <person name="Mitreva M."/>
            <person name="Nelson J."/>
            <person name="Hou S."/>
            <person name="Wollam A."/>
            <person name="Pepin K.H."/>
            <person name="Johnson M."/>
            <person name="Bhonagiri V."/>
            <person name="Nash W.E."/>
            <person name="Warren W."/>
            <person name="Chinwalla A."/>
            <person name="Mardis E.R."/>
            <person name="Wilson R.K."/>
        </authorList>
    </citation>
    <scope>NUCLEOTIDE SEQUENCE [LARGE SCALE GENOMIC DNA]</scope>
    <source>
        <strain evidence="1">ATCC 29256</strain>
    </source>
</reference>
<accession>C6M897</accession>
<sequence>MSKIFFTSDLHFSHKNIAKFCPQFRPFDNIADMDEYLIETWNNTVSPDDDIYNLGDLSFAHDIKKIAAVLSRLNGKHHLIYGNHDDIVRRHNKYLFETVKHDGHPLLSSARTYRKLQLDEIDNTLILFHYPINEWDGCHKGWYHLYGHLHDRLAEIPGRALNVGFDLHGRFLTPQDIDSFLSPLPKISYFGENPTVPSQVEAAKDFVAHQLRSLNNKANQKAQKYSQLNLK</sequence>
<dbReference type="Gene3D" id="3.60.21.10">
    <property type="match status" value="1"/>
</dbReference>
<dbReference type="Proteomes" id="UP000005365">
    <property type="component" value="Unassembled WGS sequence"/>
</dbReference>
<evidence type="ECO:0008006" key="3">
    <source>
        <dbReference type="Google" id="ProtNLM"/>
    </source>
</evidence>
<dbReference type="EMBL" id="ACKO02000019">
    <property type="protein sequence ID" value="EET43541.1"/>
    <property type="molecule type" value="Genomic_DNA"/>
</dbReference>
<evidence type="ECO:0000313" key="2">
    <source>
        <dbReference type="Proteomes" id="UP000005365"/>
    </source>
</evidence>
<proteinExistence type="predicted"/>
<gene>
    <name evidence="1" type="ORF">NEISICOT_02765</name>
</gene>